<feature type="non-terminal residue" evidence="1">
    <location>
        <position position="1"/>
    </location>
</feature>
<dbReference type="EMBL" id="DNZF01000003">
    <property type="protein sequence ID" value="HBK52322.1"/>
    <property type="molecule type" value="Genomic_DNA"/>
</dbReference>
<gene>
    <name evidence="1" type="ORF">DDZ44_00090</name>
</gene>
<evidence type="ECO:0000313" key="1">
    <source>
        <dbReference type="EMBL" id="HBK52322.1"/>
    </source>
</evidence>
<proteinExistence type="predicted"/>
<evidence type="ECO:0000313" key="2">
    <source>
        <dbReference type="Proteomes" id="UP000263273"/>
    </source>
</evidence>
<dbReference type="AlphaFoldDB" id="A0A354YVQ3"/>
<dbReference type="Proteomes" id="UP000263273">
    <property type="component" value="Unassembled WGS sequence"/>
</dbReference>
<dbReference type="SUPFAM" id="SSF109998">
    <property type="entry name" value="Triger factor/SurA peptide-binding domain-like"/>
    <property type="match status" value="1"/>
</dbReference>
<reference evidence="1 2" key="1">
    <citation type="journal article" date="2018" name="Nat. Biotechnol.">
        <title>A standardized bacterial taxonomy based on genome phylogeny substantially revises the tree of life.</title>
        <authorList>
            <person name="Parks D.H."/>
            <person name="Chuvochina M."/>
            <person name="Waite D.W."/>
            <person name="Rinke C."/>
            <person name="Skarshewski A."/>
            <person name="Chaumeil P.A."/>
            <person name="Hugenholtz P."/>
        </authorList>
    </citation>
    <scope>NUCLEOTIDE SEQUENCE [LARGE SCALE GENOMIC DNA]</scope>
    <source>
        <strain evidence="1">UBA10948</strain>
    </source>
</reference>
<comment type="caution">
    <text evidence="1">The sequence shown here is derived from an EMBL/GenBank/DDBJ whole genome shotgun (WGS) entry which is preliminary data.</text>
</comment>
<name>A0A354YVQ3_9FIRM</name>
<feature type="non-terminal residue" evidence="1">
    <location>
        <position position="195"/>
    </location>
</feature>
<accession>A0A354YVQ3</accession>
<protein>
    <submittedName>
        <fullName evidence="1">Uncharacterized protein</fullName>
    </submittedName>
</protein>
<dbReference type="Gene3D" id="1.10.4030.10">
    <property type="entry name" value="Porin chaperone SurA, peptide-binding domain"/>
    <property type="match status" value="1"/>
</dbReference>
<sequence length="195" mass="22054">LNACSDVRESNNFEDSQQPLTKTQIDEIIAAATESVIVDVDFSQISKPNPVQQTEINERMHCLGEKLKGKVTIENRNIVVARVNGETITASNWYWEKINKILQAEINNNKSIPSDAEILNDLIETKVISSTARSLGIYPPEAQIKAYIADQQKYIEILKPEEITVLIQAWGISEEDYFLLMENRFADSLAKINWG</sequence>
<organism evidence="1 2">
    <name type="scientific">Syntrophomonas wolfei</name>
    <dbReference type="NCBI Taxonomy" id="863"/>
    <lineage>
        <taxon>Bacteria</taxon>
        <taxon>Bacillati</taxon>
        <taxon>Bacillota</taxon>
        <taxon>Clostridia</taxon>
        <taxon>Eubacteriales</taxon>
        <taxon>Syntrophomonadaceae</taxon>
        <taxon>Syntrophomonas</taxon>
    </lineage>
</organism>
<dbReference type="InterPro" id="IPR027304">
    <property type="entry name" value="Trigger_fact/SurA_dom_sf"/>
</dbReference>